<proteinExistence type="inferred from homology"/>
<dbReference type="InterPro" id="IPR014748">
    <property type="entry name" value="Enoyl-CoA_hydra_C"/>
</dbReference>
<dbReference type="PROSITE" id="PS00166">
    <property type="entry name" value="ENOYL_COA_HYDRATASE"/>
    <property type="match status" value="1"/>
</dbReference>
<evidence type="ECO:0000256" key="2">
    <source>
        <dbReference type="ARBA" id="ARBA00023239"/>
    </source>
</evidence>
<evidence type="ECO:0000256" key="1">
    <source>
        <dbReference type="ARBA" id="ARBA00005254"/>
    </source>
</evidence>
<dbReference type="SUPFAM" id="SSF52096">
    <property type="entry name" value="ClpP/crotonase"/>
    <property type="match status" value="1"/>
</dbReference>
<gene>
    <name evidence="3" type="ORF">UFOPK3820_00264</name>
</gene>
<reference evidence="3" key="1">
    <citation type="submission" date="2020-05" db="EMBL/GenBank/DDBJ databases">
        <authorList>
            <person name="Chiriac C."/>
            <person name="Salcher M."/>
            <person name="Ghai R."/>
            <person name="Kavagutti S V."/>
        </authorList>
    </citation>
    <scope>NUCLEOTIDE SEQUENCE</scope>
</reference>
<dbReference type="PANTHER" id="PTHR11941">
    <property type="entry name" value="ENOYL-COA HYDRATASE-RELATED"/>
    <property type="match status" value="1"/>
</dbReference>
<dbReference type="Pfam" id="PF00378">
    <property type="entry name" value="ECH_1"/>
    <property type="match status" value="1"/>
</dbReference>
<evidence type="ECO:0000313" key="3">
    <source>
        <dbReference type="EMBL" id="CAB4332065.1"/>
    </source>
</evidence>
<dbReference type="FunFam" id="3.90.226.10:FF:000009">
    <property type="entry name" value="Carnitinyl-CoA dehydratase"/>
    <property type="match status" value="1"/>
</dbReference>
<dbReference type="Gene3D" id="3.90.226.10">
    <property type="entry name" value="2-enoyl-CoA Hydratase, Chain A, domain 1"/>
    <property type="match status" value="1"/>
</dbReference>
<comment type="similarity">
    <text evidence="1">Belongs to the enoyl-CoA hydratase/isomerase family.</text>
</comment>
<dbReference type="InterPro" id="IPR018376">
    <property type="entry name" value="Enoyl-CoA_hyd/isom_CS"/>
</dbReference>
<keyword evidence="2" id="KW-0456">Lyase</keyword>
<dbReference type="GO" id="GO:0016829">
    <property type="term" value="F:lyase activity"/>
    <property type="evidence" value="ECO:0007669"/>
    <property type="project" value="UniProtKB-KW"/>
</dbReference>
<dbReference type="InterPro" id="IPR029045">
    <property type="entry name" value="ClpP/crotonase-like_dom_sf"/>
</dbReference>
<dbReference type="PANTHER" id="PTHR11941:SF54">
    <property type="entry name" value="ENOYL-COA HYDRATASE, MITOCHONDRIAL"/>
    <property type="match status" value="1"/>
</dbReference>
<dbReference type="Gene3D" id="1.10.12.10">
    <property type="entry name" value="Lyase 2-enoyl-coa Hydratase, Chain A, domain 2"/>
    <property type="match status" value="1"/>
</dbReference>
<dbReference type="EMBL" id="CAESAB010000006">
    <property type="protein sequence ID" value="CAB4332065.1"/>
    <property type="molecule type" value="Genomic_DNA"/>
</dbReference>
<accession>A0A6J5YNE9</accession>
<protein>
    <submittedName>
        <fullName evidence="3">Unannotated protein</fullName>
    </submittedName>
</protein>
<dbReference type="AlphaFoldDB" id="A0A6J5YNE9"/>
<dbReference type="CDD" id="cd06558">
    <property type="entry name" value="crotonase-like"/>
    <property type="match status" value="1"/>
</dbReference>
<sequence>MSEILFEIKDGIATITLNRPEKLNAMTRGMTKLLREYVETCNSNNEVRVVILTSEGERAFCAGSDIKDLDSYETPWDWRTHFGYCEAVRSIKKPAIAAINGWALGGGLEMALGCDIRIASTNANFGAPEIKLGWIGGGGMTALLAGAIGSSHTAMMIMTGEPIDAEKALAWGLISECVKPEELKSRALEIARMVADRAPIAAESAKINLNAAFSMSRDLAIAYERDLQVIAFATEDANEGRLAFKEKRKPNFKRK</sequence>
<organism evidence="3">
    <name type="scientific">freshwater metagenome</name>
    <dbReference type="NCBI Taxonomy" id="449393"/>
    <lineage>
        <taxon>unclassified sequences</taxon>
        <taxon>metagenomes</taxon>
        <taxon>ecological metagenomes</taxon>
    </lineage>
</organism>
<dbReference type="InterPro" id="IPR001753">
    <property type="entry name" value="Enoyl-CoA_hydra/iso"/>
</dbReference>
<name>A0A6J5YNE9_9ZZZZ</name>
<dbReference type="GO" id="GO:0006635">
    <property type="term" value="P:fatty acid beta-oxidation"/>
    <property type="evidence" value="ECO:0007669"/>
    <property type="project" value="TreeGrafter"/>
</dbReference>